<name>A0A0A9BDR6_ARUDO</name>
<reference evidence="1" key="1">
    <citation type="submission" date="2014-09" db="EMBL/GenBank/DDBJ databases">
        <authorList>
            <person name="Magalhaes I.L.F."/>
            <person name="Oliveira U."/>
            <person name="Santos F.R."/>
            <person name="Vidigal T.H.D.A."/>
            <person name="Brescovit A.D."/>
            <person name="Santos A.J."/>
        </authorList>
    </citation>
    <scope>NUCLEOTIDE SEQUENCE</scope>
    <source>
        <tissue evidence="1">Shoot tissue taken approximately 20 cm above the soil surface</tissue>
    </source>
</reference>
<proteinExistence type="predicted"/>
<dbReference type="AlphaFoldDB" id="A0A0A9BDR6"/>
<protein>
    <submittedName>
        <fullName evidence="1">Uncharacterized protein</fullName>
    </submittedName>
</protein>
<sequence length="22" mass="2539">MHKILDRCVGDITSLCREKAYS</sequence>
<accession>A0A0A9BDR6</accession>
<dbReference type="EMBL" id="GBRH01237597">
    <property type="protein sequence ID" value="JAD60298.1"/>
    <property type="molecule type" value="Transcribed_RNA"/>
</dbReference>
<evidence type="ECO:0000313" key="1">
    <source>
        <dbReference type="EMBL" id="JAD60298.1"/>
    </source>
</evidence>
<reference evidence="1" key="2">
    <citation type="journal article" date="2015" name="Data Brief">
        <title>Shoot transcriptome of the giant reed, Arundo donax.</title>
        <authorList>
            <person name="Barrero R.A."/>
            <person name="Guerrero F.D."/>
            <person name="Moolhuijzen P."/>
            <person name="Goolsby J.A."/>
            <person name="Tidwell J."/>
            <person name="Bellgard S.E."/>
            <person name="Bellgard M.I."/>
        </authorList>
    </citation>
    <scope>NUCLEOTIDE SEQUENCE</scope>
    <source>
        <tissue evidence="1">Shoot tissue taken approximately 20 cm above the soil surface</tissue>
    </source>
</reference>
<organism evidence="1">
    <name type="scientific">Arundo donax</name>
    <name type="common">Giant reed</name>
    <name type="synonym">Donax arundinaceus</name>
    <dbReference type="NCBI Taxonomy" id="35708"/>
    <lineage>
        <taxon>Eukaryota</taxon>
        <taxon>Viridiplantae</taxon>
        <taxon>Streptophyta</taxon>
        <taxon>Embryophyta</taxon>
        <taxon>Tracheophyta</taxon>
        <taxon>Spermatophyta</taxon>
        <taxon>Magnoliopsida</taxon>
        <taxon>Liliopsida</taxon>
        <taxon>Poales</taxon>
        <taxon>Poaceae</taxon>
        <taxon>PACMAD clade</taxon>
        <taxon>Arundinoideae</taxon>
        <taxon>Arundineae</taxon>
        <taxon>Arundo</taxon>
    </lineage>
</organism>